<dbReference type="RefSeq" id="XP_007400075.1">
    <property type="nucleotide sequence ID" value="XM_007400013.1"/>
</dbReference>
<dbReference type="EMBL" id="JH930477">
    <property type="protein sequence ID" value="EKM50908.1"/>
    <property type="molecule type" value="Genomic_DNA"/>
</dbReference>
<evidence type="ECO:0000256" key="1">
    <source>
        <dbReference type="SAM" id="MobiDB-lite"/>
    </source>
</evidence>
<dbReference type="Proteomes" id="UP000008370">
    <property type="component" value="Unassembled WGS sequence"/>
</dbReference>
<dbReference type="GeneID" id="18918382"/>
<accession>K5VI27</accession>
<dbReference type="OrthoDB" id="654211at2759"/>
<protein>
    <recommendedName>
        <fullName evidence="4">C2H2-type domain-containing protein</fullName>
    </recommendedName>
</protein>
<keyword evidence="3" id="KW-1185">Reference proteome</keyword>
<gene>
    <name evidence="2" type="ORF">PHACADRAFT_262798</name>
</gene>
<dbReference type="HOGENOM" id="CLU_731791_0_0_1"/>
<proteinExistence type="predicted"/>
<dbReference type="InParanoid" id="K5VI27"/>
<reference evidence="2 3" key="1">
    <citation type="journal article" date="2012" name="BMC Genomics">
        <title>Comparative genomics of the white-rot fungi, Phanerochaete carnosa and P. chrysosporium, to elucidate the genetic basis of the distinct wood types they colonize.</title>
        <authorList>
            <person name="Suzuki H."/>
            <person name="MacDonald J."/>
            <person name="Syed K."/>
            <person name="Salamov A."/>
            <person name="Hori C."/>
            <person name="Aerts A."/>
            <person name="Henrissat B."/>
            <person name="Wiebenga A."/>
            <person name="vanKuyk P.A."/>
            <person name="Barry K."/>
            <person name="Lindquist E."/>
            <person name="LaButti K."/>
            <person name="Lapidus A."/>
            <person name="Lucas S."/>
            <person name="Coutinho P."/>
            <person name="Gong Y."/>
            <person name="Samejima M."/>
            <person name="Mahadevan R."/>
            <person name="Abou-Zaid M."/>
            <person name="de Vries R.P."/>
            <person name="Igarashi K."/>
            <person name="Yadav J.S."/>
            <person name="Grigoriev I.V."/>
            <person name="Master E.R."/>
        </authorList>
    </citation>
    <scope>NUCLEOTIDE SEQUENCE [LARGE SCALE GENOMIC DNA]</scope>
    <source>
        <strain evidence="2 3">HHB-10118-sp</strain>
    </source>
</reference>
<dbReference type="KEGG" id="pco:PHACADRAFT_262798"/>
<feature type="region of interest" description="Disordered" evidence="1">
    <location>
        <begin position="149"/>
        <end position="172"/>
    </location>
</feature>
<name>K5VI27_PHACS</name>
<organism evidence="2 3">
    <name type="scientific">Phanerochaete carnosa (strain HHB-10118-sp)</name>
    <name type="common">White-rot fungus</name>
    <name type="synonym">Peniophora carnosa</name>
    <dbReference type="NCBI Taxonomy" id="650164"/>
    <lineage>
        <taxon>Eukaryota</taxon>
        <taxon>Fungi</taxon>
        <taxon>Dikarya</taxon>
        <taxon>Basidiomycota</taxon>
        <taxon>Agaricomycotina</taxon>
        <taxon>Agaricomycetes</taxon>
        <taxon>Polyporales</taxon>
        <taxon>Phanerochaetaceae</taxon>
        <taxon>Phanerochaete</taxon>
    </lineage>
</organism>
<evidence type="ECO:0000313" key="2">
    <source>
        <dbReference type="EMBL" id="EKM50908.1"/>
    </source>
</evidence>
<sequence>MPAPQPVEPKIGAANSSVECPLCVVVAENGRALKRHINLVHKELEQIGKGLQGKPTLHIRCPFRERGCLFTASQRGNLDTHLNRHLSLKPCVCPHSRGKKEPKGPPPVVTTSCTFRSDDPAALLKHRKSVHKYKSKMRAKNTQIVWPQAVHPNGGVPPSGETPLQSSSPSDRAPELAHLAVDLATSHGQPIRYEWPASRARSGSHLASDPWSMINEIAPIPEVEEQIDDLGASCNSLPEMPGVRPISQPSPWDPEEYSPREFGSFFGEQAKLTSTYCGADSLLLSNDTGAVQGVGPGWHPDIVALTYLPKVSRTTLSGADAYAISLDGAMGHAEPGWHPNVVLNVHVLALASGDMPSPMSVDSQLEDEIHAELGCQVV</sequence>
<evidence type="ECO:0000313" key="3">
    <source>
        <dbReference type="Proteomes" id="UP000008370"/>
    </source>
</evidence>
<evidence type="ECO:0008006" key="4">
    <source>
        <dbReference type="Google" id="ProtNLM"/>
    </source>
</evidence>
<dbReference type="AlphaFoldDB" id="K5VI27"/>